<dbReference type="Gene3D" id="2.30.42.10">
    <property type="match status" value="1"/>
</dbReference>
<comment type="caution">
    <text evidence="5">The sequence shown here is derived from an EMBL/GenBank/DDBJ whole genome shotgun (WGS) entry which is preliminary data.</text>
</comment>
<keyword evidence="3" id="KW-0966">Cell projection</keyword>
<dbReference type="EMBL" id="JAWZYT010002066">
    <property type="protein sequence ID" value="KAK4306948.1"/>
    <property type="molecule type" value="Genomic_DNA"/>
</dbReference>
<gene>
    <name evidence="5" type="ORF">Pmani_021261</name>
</gene>
<evidence type="ECO:0000256" key="2">
    <source>
        <dbReference type="ARBA" id="ARBA00022737"/>
    </source>
</evidence>
<dbReference type="GO" id="GO:0005886">
    <property type="term" value="C:plasma membrane"/>
    <property type="evidence" value="ECO:0007669"/>
    <property type="project" value="TreeGrafter"/>
</dbReference>
<dbReference type="Pfam" id="PF00595">
    <property type="entry name" value="PDZ"/>
    <property type="match status" value="1"/>
</dbReference>
<dbReference type="PANTHER" id="PTHR23116">
    <property type="entry name" value="PDZ DOMAIN CONTAINING WHIRLIN AND HARMONIN-RELATED"/>
    <property type="match status" value="1"/>
</dbReference>
<dbReference type="SMART" id="SM00228">
    <property type="entry name" value="PDZ"/>
    <property type="match status" value="1"/>
</dbReference>
<dbReference type="Proteomes" id="UP001292094">
    <property type="component" value="Unassembled WGS sequence"/>
</dbReference>
<dbReference type="SUPFAM" id="SSF50156">
    <property type="entry name" value="PDZ domain-like"/>
    <property type="match status" value="1"/>
</dbReference>
<dbReference type="AlphaFoldDB" id="A0AAE1U1V0"/>
<evidence type="ECO:0000259" key="4">
    <source>
        <dbReference type="PROSITE" id="PS50106"/>
    </source>
</evidence>
<proteinExistence type="predicted"/>
<keyword evidence="6" id="KW-1185">Reference proteome</keyword>
<dbReference type="InterPro" id="IPR051844">
    <property type="entry name" value="USH2_Complex_Protein"/>
</dbReference>
<protein>
    <recommendedName>
        <fullName evidence="4">PDZ domain-containing protein</fullName>
    </recommendedName>
</protein>
<name>A0AAE1U1V0_9EUCA</name>
<evidence type="ECO:0000313" key="6">
    <source>
        <dbReference type="Proteomes" id="UP001292094"/>
    </source>
</evidence>
<dbReference type="PANTHER" id="PTHR23116:SF29">
    <property type="entry name" value="PDZ DOMAIN-CONTAINING PROTEIN 7"/>
    <property type="match status" value="1"/>
</dbReference>
<organism evidence="5 6">
    <name type="scientific">Petrolisthes manimaculis</name>
    <dbReference type="NCBI Taxonomy" id="1843537"/>
    <lineage>
        <taxon>Eukaryota</taxon>
        <taxon>Metazoa</taxon>
        <taxon>Ecdysozoa</taxon>
        <taxon>Arthropoda</taxon>
        <taxon>Crustacea</taxon>
        <taxon>Multicrustacea</taxon>
        <taxon>Malacostraca</taxon>
        <taxon>Eumalacostraca</taxon>
        <taxon>Eucarida</taxon>
        <taxon>Decapoda</taxon>
        <taxon>Pleocyemata</taxon>
        <taxon>Anomura</taxon>
        <taxon>Galatheoidea</taxon>
        <taxon>Porcellanidae</taxon>
        <taxon>Petrolisthes</taxon>
    </lineage>
</organism>
<reference evidence="5" key="1">
    <citation type="submission" date="2023-11" db="EMBL/GenBank/DDBJ databases">
        <title>Genome assemblies of two species of porcelain crab, Petrolisthes cinctipes and Petrolisthes manimaculis (Anomura: Porcellanidae).</title>
        <authorList>
            <person name="Angst P."/>
        </authorList>
    </citation>
    <scope>NUCLEOTIDE SEQUENCE</scope>
    <source>
        <strain evidence="5">PB745_02</strain>
        <tissue evidence="5">Gill</tissue>
    </source>
</reference>
<evidence type="ECO:0000313" key="5">
    <source>
        <dbReference type="EMBL" id="KAK4306948.1"/>
    </source>
</evidence>
<sequence>MTCPGPGFRLIHIKRDPDLTKGFGFSIKGGREAAGIGVYVSRVEESGPAWKSGLRTGDLVLAANNTNFSTVTHTQAIAAILVSIFLIG</sequence>
<dbReference type="InterPro" id="IPR036034">
    <property type="entry name" value="PDZ_sf"/>
</dbReference>
<keyword evidence="2" id="KW-0677">Repeat</keyword>
<accession>A0AAE1U1V0</accession>
<dbReference type="GO" id="GO:0042995">
    <property type="term" value="C:cell projection"/>
    <property type="evidence" value="ECO:0007669"/>
    <property type="project" value="UniProtKB-SubCell"/>
</dbReference>
<dbReference type="PROSITE" id="PS50106">
    <property type="entry name" value="PDZ"/>
    <property type="match status" value="1"/>
</dbReference>
<evidence type="ECO:0000256" key="1">
    <source>
        <dbReference type="ARBA" id="ARBA00004316"/>
    </source>
</evidence>
<feature type="domain" description="PDZ" evidence="4">
    <location>
        <begin position="10"/>
        <end position="80"/>
    </location>
</feature>
<evidence type="ECO:0000256" key="3">
    <source>
        <dbReference type="ARBA" id="ARBA00023273"/>
    </source>
</evidence>
<dbReference type="InterPro" id="IPR001478">
    <property type="entry name" value="PDZ"/>
</dbReference>
<comment type="subcellular location">
    <subcellularLocation>
        <location evidence="1">Cell projection</location>
    </subcellularLocation>
</comment>